<proteinExistence type="predicted"/>
<name>A0ABV0S1P6_9TELE</name>
<dbReference type="EMBL" id="JAHRIN010063389">
    <property type="protein sequence ID" value="MEQ2213792.1"/>
    <property type="molecule type" value="Genomic_DNA"/>
</dbReference>
<dbReference type="PANTHER" id="PTHR46108:SF1">
    <property type="entry name" value="WD REPEAT AND FYVE DOMAIN-CONTAINING PROTEIN 3"/>
    <property type="match status" value="1"/>
</dbReference>
<evidence type="ECO:0000313" key="4">
    <source>
        <dbReference type="Proteomes" id="UP001434883"/>
    </source>
</evidence>
<sequence length="178" mass="19904">MLVQHCLLCLHSSVEGFGLEAEARMTTWHIMMPAENETDSTHSHDVSEGRQLLLKAVNRVWTELMHSKRQMLEDIFKVSLPCNDRGHVDISTARPALEEPALKSWQNHLEQPSNLDHALHTSAALQTQQKEQSEPLKGLSHPNDKTNVCGEDQLAAAQMSLMGTPLNRAQEVAMPLVE</sequence>
<accession>A0ABV0S1P6</accession>
<gene>
    <name evidence="3" type="primary">WDFY3_4</name>
    <name evidence="3" type="ORF">XENOCAPTIV_021034</name>
</gene>
<keyword evidence="4" id="KW-1185">Reference proteome</keyword>
<dbReference type="PANTHER" id="PTHR46108">
    <property type="entry name" value="BLUE CHEESE"/>
    <property type="match status" value="1"/>
</dbReference>
<feature type="region of interest" description="Disordered" evidence="2">
    <location>
        <begin position="127"/>
        <end position="148"/>
    </location>
</feature>
<evidence type="ECO:0000313" key="3">
    <source>
        <dbReference type="EMBL" id="MEQ2213792.1"/>
    </source>
</evidence>
<protein>
    <submittedName>
        <fullName evidence="3">WD repeat and FYVE domain-containing protein 3</fullName>
    </submittedName>
</protein>
<comment type="caution">
    <text evidence="3">The sequence shown here is derived from an EMBL/GenBank/DDBJ whole genome shotgun (WGS) entry which is preliminary data.</text>
</comment>
<evidence type="ECO:0000256" key="1">
    <source>
        <dbReference type="ARBA" id="ARBA00022574"/>
    </source>
</evidence>
<reference evidence="3 4" key="1">
    <citation type="submission" date="2021-06" db="EMBL/GenBank/DDBJ databases">
        <authorList>
            <person name="Palmer J.M."/>
        </authorList>
    </citation>
    <scope>NUCLEOTIDE SEQUENCE [LARGE SCALE GENOMIC DNA]</scope>
    <source>
        <strain evidence="3 4">XC_2019</strain>
        <tissue evidence="3">Muscle</tissue>
    </source>
</reference>
<evidence type="ECO:0000256" key="2">
    <source>
        <dbReference type="SAM" id="MobiDB-lite"/>
    </source>
</evidence>
<dbReference type="InterPro" id="IPR051944">
    <property type="entry name" value="BEACH_domain_protein"/>
</dbReference>
<keyword evidence="1" id="KW-0853">WD repeat</keyword>
<organism evidence="3 4">
    <name type="scientific">Xenoophorus captivus</name>
    <dbReference type="NCBI Taxonomy" id="1517983"/>
    <lineage>
        <taxon>Eukaryota</taxon>
        <taxon>Metazoa</taxon>
        <taxon>Chordata</taxon>
        <taxon>Craniata</taxon>
        <taxon>Vertebrata</taxon>
        <taxon>Euteleostomi</taxon>
        <taxon>Actinopterygii</taxon>
        <taxon>Neopterygii</taxon>
        <taxon>Teleostei</taxon>
        <taxon>Neoteleostei</taxon>
        <taxon>Acanthomorphata</taxon>
        <taxon>Ovalentaria</taxon>
        <taxon>Atherinomorphae</taxon>
        <taxon>Cyprinodontiformes</taxon>
        <taxon>Goodeidae</taxon>
        <taxon>Xenoophorus</taxon>
    </lineage>
</organism>
<dbReference type="Proteomes" id="UP001434883">
    <property type="component" value="Unassembled WGS sequence"/>
</dbReference>